<dbReference type="InterPro" id="IPR011991">
    <property type="entry name" value="ArsR-like_HTH"/>
</dbReference>
<gene>
    <name evidence="2" type="ORF">DA69_13335</name>
</gene>
<dbReference type="InterPro" id="IPR027395">
    <property type="entry name" value="WH_DNA-bd_dom"/>
</dbReference>
<sequence>MTASEPTPDAVDDFDIGRIDDVIHGRVRLGIMAYLSGVESAEFGELKARLQTTDGNLSVHLRKLEEAGFVAVSKSFQGRKPLTRASMTTAGRDAFLAYLDAMSALVAVR</sequence>
<dbReference type="PANTHER" id="PTHR37318:SF1">
    <property type="entry name" value="BSL7504 PROTEIN"/>
    <property type="match status" value="1"/>
</dbReference>
<name>A0A172Y8U6_9CAUL</name>
<dbReference type="eggNOG" id="COG0640">
    <property type="taxonomic scope" value="Bacteria"/>
</dbReference>
<accession>A0A172Y8U6</accession>
<protein>
    <submittedName>
        <fullName evidence="2">Transcriptional regulator</fullName>
    </submittedName>
</protein>
<evidence type="ECO:0000313" key="3">
    <source>
        <dbReference type="Proteomes" id="UP000077603"/>
    </source>
</evidence>
<evidence type="ECO:0000259" key="1">
    <source>
        <dbReference type="Pfam" id="PF13601"/>
    </source>
</evidence>
<organism evidence="2 3">
    <name type="scientific">Brevundimonas naejangsanensis</name>
    <dbReference type="NCBI Taxonomy" id="588932"/>
    <lineage>
        <taxon>Bacteria</taxon>
        <taxon>Pseudomonadati</taxon>
        <taxon>Pseudomonadota</taxon>
        <taxon>Alphaproteobacteria</taxon>
        <taxon>Caulobacterales</taxon>
        <taxon>Caulobacteraceae</taxon>
        <taxon>Brevundimonas</taxon>
    </lineage>
</organism>
<dbReference type="GO" id="GO:0006355">
    <property type="term" value="P:regulation of DNA-templated transcription"/>
    <property type="evidence" value="ECO:0007669"/>
    <property type="project" value="UniProtKB-ARBA"/>
</dbReference>
<dbReference type="Pfam" id="PF13601">
    <property type="entry name" value="HTH_34"/>
    <property type="match status" value="1"/>
</dbReference>
<dbReference type="EMBL" id="CP015614">
    <property type="protein sequence ID" value="ANF55638.1"/>
    <property type="molecule type" value="Genomic_DNA"/>
</dbReference>
<dbReference type="KEGG" id="bne:DA69_13335"/>
<keyword evidence="3" id="KW-1185">Reference proteome</keyword>
<dbReference type="STRING" id="588932.DA69_13335"/>
<dbReference type="PANTHER" id="PTHR37318">
    <property type="entry name" value="BSL7504 PROTEIN"/>
    <property type="match status" value="1"/>
</dbReference>
<reference evidence="2 3" key="1">
    <citation type="journal article" date="2014" name="Genome Announc.">
        <title>Genome Sequence of a Promising Hydrogen-Producing Facultative Anaerobic Bacterium, Brevundimonas naejangsanensis Strain B1.</title>
        <authorList>
            <person name="Su H."/>
            <person name="Zhang T."/>
            <person name="Bao M."/>
            <person name="Jiang Y."/>
            <person name="Wang Y."/>
            <person name="Tan T."/>
        </authorList>
    </citation>
    <scope>NUCLEOTIDE SEQUENCE [LARGE SCALE GENOMIC DNA]</scope>
    <source>
        <strain evidence="2 3">B1</strain>
    </source>
</reference>
<dbReference type="CDD" id="cd00090">
    <property type="entry name" value="HTH_ARSR"/>
    <property type="match status" value="1"/>
</dbReference>
<dbReference type="RefSeq" id="WP_025978031.1">
    <property type="nucleotide sequence ID" value="NZ_CP015614.1"/>
</dbReference>
<dbReference type="Gene3D" id="1.10.10.10">
    <property type="entry name" value="Winged helix-like DNA-binding domain superfamily/Winged helix DNA-binding domain"/>
    <property type="match status" value="1"/>
</dbReference>
<dbReference type="OrthoDB" id="5521380at2"/>
<dbReference type="SUPFAM" id="SSF46785">
    <property type="entry name" value="Winged helix' DNA-binding domain"/>
    <property type="match status" value="1"/>
</dbReference>
<proteinExistence type="predicted"/>
<dbReference type="InterPro" id="IPR036390">
    <property type="entry name" value="WH_DNA-bd_sf"/>
</dbReference>
<dbReference type="Proteomes" id="UP000077603">
    <property type="component" value="Chromosome"/>
</dbReference>
<dbReference type="AlphaFoldDB" id="A0A172Y8U6"/>
<feature type="domain" description="Winged helix DNA-binding" evidence="1">
    <location>
        <begin position="27"/>
        <end position="106"/>
    </location>
</feature>
<evidence type="ECO:0000313" key="2">
    <source>
        <dbReference type="EMBL" id="ANF55638.1"/>
    </source>
</evidence>
<dbReference type="InterPro" id="IPR036388">
    <property type="entry name" value="WH-like_DNA-bd_sf"/>
</dbReference>